<proteinExistence type="predicted"/>
<dbReference type="SMART" id="SM00052">
    <property type="entry name" value="EAL"/>
    <property type="match status" value="1"/>
</dbReference>
<dbReference type="InterPro" id="IPR035919">
    <property type="entry name" value="EAL_sf"/>
</dbReference>
<evidence type="ECO:0000313" key="3">
    <source>
        <dbReference type="EMBL" id="NLW35644.1"/>
    </source>
</evidence>
<reference evidence="3" key="2">
    <citation type="submission" date="2020-01" db="EMBL/GenBank/DDBJ databases">
        <authorList>
            <person name="Campanaro S."/>
        </authorList>
    </citation>
    <scope>NUCLEOTIDE SEQUENCE</scope>
    <source>
        <strain evidence="3">AS06rmzACSIP_7</strain>
    </source>
</reference>
<name>A0A971S1L5_9BACT</name>
<reference evidence="3" key="1">
    <citation type="journal article" date="2020" name="Biotechnol. Biofuels">
        <title>New insights from the biogas microbiome by comprehensive genome-resolved metagenomics of nearly 1600 species originating from multiple anaerobic digesters.</title>
        <authorList>
            <person name="Campanaro S."/>
            <person name="Treu L."/>
            <person name="Rodriguez-R L.M."/>
            <person name="Kovalovszki A."/>
            <person name="Ziels R.M."/>
            <person name="Maus I."/>
            <person name="Zhu X."/>
            <person name="Kougias P.G."/>
            <person name="Basile A."/>
            <person name="Luo G."/>
            <person name="Schluter A."/>
            <person name="Konstantinidis K.T."/>
            <person name="Angelidaki I."/>
        </authorList>
    </citation>
    <scope>NUCLEOTIDE SEQUENCE</scope>
    <source>
        <strain evidence="3">AS06rmzACSIP_7</strain>
    </source>
</reference>
<dbReference type="AlphaFoldDB" id="A0A971S1L5"/>
<dbReference type="InterPro" id="IPR014408">
    <property type="entry name" value="dGMP_Pdiesterase_EAL/HD-GYP"/>
</dbReference>
<feature type="domain" description="EAL" evidence="1">
    <location>
        <begin position="1"/>
        <end position="207"/>
    </location>
</feature>
<accession>A0A971S1L5</accession>
<dbReference type="Gene3D" id="3.20.20.450">
    <property type="entry name" value="EAL domain"/>
    <property type="match status" value="1"/>
</dbReference>
<dbReference type="SUPFAM" id="SSF141868">
    <property type="entry name" value="EAL domain-like"/>
    <property type="match status" value="1"/>
</dbReference>
<dbReference type="Proteomes" id="UP000777265">
    <property type="component" value="Unassembled WGS sequence"/>
</dbReference>
<dbReference type="Gene3D" id="1.10.3210.10">
    <property type="entry name" value="Hypothetical protein af1432"/>
    <property type="match status" value="1"/>
</dbReference>
<dbReference type="PANTHER" id="PTHR33525">
    <property type="match status" value="1"/>
</dbReference>
<dbReference type="PROSITE" id="PS50883">
    <property type="entry name" value="EAL"/>
    <property type="match status" value="1"/>
</dbReference>
<evidence type="ECO:0000259" key="2">
    <source>
        <dbReference type="PROSITE" id="PS51833"/>
    </source>
</evidence>
<dbReference type="SUPFAM" id="SSF109604">
    <property type="entry name" value="HD-domain/PDEase-like"/>
    <property type="match status" value="1"/>
</dbReference>
<protein>
    <submittedName>
        <fullName evidence="3">EAL domain-containing protein</fullName>
    </submittedName>
</protein>
<sequence length="420" mass="47433">MELNKVFIGRQPIINRNKKIFGYELLFRNNTAPGANVTNNIRATASVIVNALNNIGLKKLIGEKKGFINVDEEILESGMFDLLPKEHIVLEILETVELTSDVVELCTNIRRQGYRLALDDFIYNVPLSPIVGAANFIKIDLPMYDRQSLVRTVRHLREYPARLLAEKVETKEDFEYCYNLGFDFFQGYFFARPCVISAKSLSPAQLVLIELSRSLSREDEFSTIEGLFKKNPELNYKLLKFMNSAAFYTNEKITSVRQSIALLGYRNLQKWVTLLLFAGEGGDPKSSPLLERAALRGRIMEILAKKITGDPAFADSAFMAGALSLIGVLLQTSISDALAEFNLSQEINDALIHKAGFLGTLVLVTEMLEQENFGFIQEALREFSLTVDDLFLIERDAIIEYESYGNEEPRSPQTHSRALF</sequence>
<evidence type="ECO:0000313" key="4">
    <source>
        <dbReference type="Proteomes" id="UP000777265"/>
    </source>
</evidence>
<organism evidence="3 4">
    <name type="scientific">Syntrophorhabdus aromaticivorans</name>
    <dbReference type="NCBI Taxonomy" id="328301"/>
    <lineage>
        <taxon>Bacteria</taxon>
        <taxon>Pseudomonadati</taxon>
        <taxon>Thermodesulfobacteriota</taxon>
        <taxon>Syntrophorhabdia</taxon>
        <taxon>Syntrophorhabdales</taxon>
        <taxon>Syntrophorhabdaceae</taxon>
        <taxon>Syntrophorhabdus</taxon>
    </lineage>
</organism>
<dbReference type="EMBL" id="JAAYEE010000156">
    <property type="protein sequence ID" value="NLW35644.1"/>
    <property type="molecule type" value="Genomic_DNA"/>
</dbReference>
<gene>
    <name evidence="3" type="ORF">GXY80_09225</name>
</gene>
<dbReference type="Pfam" id="PF08668">
    <property type="entry name" value="HDOD"/>
    <property type="match status" value="1"/>
</dbReference>
<dbReference type="PANTHER" id="PTHR33525:SF4">
    <property type="entry name" value="CYCLIC DI-GMP PHOSPHODIESTERASE CDGJ"/>
    <property type="match status" value="1"/>
</dbReference>
<comment type="caution">
    <text evidence="3">The sequence shown here is derived from an EMBL/GenBank/DDBJ whole genome shotgun (WGS) entry which is preliminary data.</text>
</comment>
<dbReference type="InterPro" id="IPR013976">
    <property type="entry name" value="HDOD"/>
</dbReference>
<dbReference type="Pfam" id="PF00563">
    <property type="entry name" value="EAL"/>
    <property type="match status" value="1"/>
</dbReference>
<dbReference type="InterPro" id="IPR001633">
    <property type="entry name" value="EAL_dom"/>
</dbReference>
<dbReference type="PROSITE" id="PS51833">
    <property type="entry name" value="HDOD"/>
    <property type="match status" value="1"/>
</dbReference>
<dbReference type="PIRSF" id="PIRSF003180">
    <property type="entry name" value="DiGMPpdiest_YuxH"/>
    <property type="match status" value="1"/>
</dbReference>
<feature type="domain" description="HDOD" evidence="2">
    <location>
        <begin position="201"/>
        <end position="389"/>
    </location>
</feature>
<evidence type="ECO:0000259" key="1">
    <source>
        <dbReference type="PROSITE" id="PS50883"/>
    </source>
</evidence>
<dbReference type="InterPro" id="IPR052340">
    <property type="entry name" value="RNase_Y/CdgJ"/>
</dbReference>